<accession>A0A397TD61</accession>
<dbReference type="Proteomes" id="UP000265703">
    <property type="component" value="Unassembled WGS sequence"/>
</dbReference>
<dbReference type="OrthoDB" id="298084at2759"/>
<dbReference type="Gene3D" id="3.30.710.10">
    <property type="entry name" value="Potassium Channel Kv1.1, Chain A"/>
    <property type="match status" value="1"/>
</dbReference>
<dbReference type="CDD" id="cd18186">
    <property type="entry name" value="BTB_POZ_ZBTB_KLHL-like"/>
    <property type="match status" value="1"/>
</dbReference>
<dbReference type="Pfam" id="PF00651">
    <property type="entry name" value="BTB"/>
    <property type="match status" value="1"/>
</dbReference>
<dbReference type="InterPro" id="IPR011333">
    <property type="entry name" value="SKP1/BTB/POZ_sf"/>
</dbReference>
<sequence>MSISDDIRNKFASHTDATRNEFAEIKTKLTPIKDITTKVFKQLAFHVISNELYKEVLHKFYLMESQTLSNKLLRDIGNLYDSEADNYNVKIQVGENSKIENFKAHSVILRARSNYFHSAFSSNWTKKEGD</sequence>
<feature type="domain" description="BTB" evidence="1">
    <location>
        <begin position="87"/>
        <end position="130"/>
    </location>
</feature>
<name>A0A397TD61_9GLOM</name>
<reference evidence="2 3" key="1">
    <citation type="submission" date="2018-06" db="EMBL/GenBank/DDBJ databases">
        <title>Comparative genomics reveals the genomic features of Rhizophagus irregularis, R. cerebriforme, R. diaphanum and Gigaspora rosea, and their symbiotic lifestyle signature.</title>
        <authorList>
            <person name="Morin E."/>
            <person name="San Clemente H."/>
            <person name="Chen E.C.H."/>
            <person name="De La Providencia I."/>
            <person name="Hainaut M."/>
            <person name="Kuo A."/>
            <person name="Kohler A."/>
            <person name="Murat C."/>
            <person name="Tang N."/>
            <person name="Roy S."/>
            <person name="Loubradou J."/>
            <person name="Henrissat B."/>
            <person name="Grigoriev I.V."/>
            <person name="Corradi N."/>
            <person name="Roux C."/>
            <person name="Martin F.M."/>
        </authorList>
    </citation>
    <scope>NUCLEOTIDE SEQUENCE [LARGE SCALE GENOMIC DNA]</scope>
    <source>
        <strain evidence="2 3">DAOM 227022</strain>
    </source>
</reference>
<proteinExistence type="predicted"/>
<comment type="caution">
    <text evidence="2">The sequence shown here is derived from an EMBL/GenBank/DDBJ whole genome shotgun (WGS) entry which is preliminary data.</text>
</comment>
<organism evidence="2 3">
    <name type="scientific">Glomus cerebriforme</name>
    <dbReference type="NCBI Taxonomy" id="658196"/>
    <lineage>
        <taxon>Eukaryota</taxon>
        <taxon>Fungi</taxon>
        <taxon>Fungi incertae sedis</taxon>
        <taxon>Mucoromycota</taxon>
        <taxon>Glomeromycotina</taxon>
        <taxon>Glomeromycetes</taxon>
        <taxon>Glomerales</taxon>
        <taxon>Glomeraceae</taxon>
        <taxon>Glomus</taxon>
    </lineage>
</organism>
<dbReference type="EMBL" id="QKYT01000086">
    <property type="protein sequence ID" value="RIA94257.1"/>
    <property type="molecule type" value="Genomic_DNA"/>
</dbReference>
<dbReference type="InterPro" id="IPR000210">
    <property type="entry name" value="BTB/POZ_dom"/>
</dbReference>
<dbReference type="SUPFAM" id="SSF54695">
    <property type="entry name" value="POZ domain"/>
    <property type="match status" value="1"/>
</dbReference>
<gene>
    <name evidence="2" type="ORF">C1645_818357</name>
</gene>
<dbReference type="AlphaFoldDB" id="A0A397TD61"/>
<dbReference type="PROSITE" id="PS50097">
    <property type="entry name" value="BTB"/>
    <property type="match status" value="1"/>
</dbReference>
<protein>
    <recommendedName>
        <fullName evidence="1">BTB domain-containing protein</fullName>
    </recommendedName>
</protein>
<evidence type="ECO:0000313" key="3">
    <source>
        <dbReference type="Proteomes" id="UP000265703"/>
    </source>
</evidence>
<evidence type="ECO:0000259" key="1">
    <source>
        <dbReference type="PROSITE" id="PS50097"/>
    </source>
</evidence>
<evidence type="ECO:0000313" key="2">
    <source>
        <dbReference type="EMBL" id="RIA94257.1"/>
    </source>
</evidence>
<keyword evidence="3" id="KW-1185">Reference proteome</keyword>